<evidence type="ECO:0000313" key="4">
    <source>
        <dbReference type="Proteomes" id="UP000028999"/>
    </source>
</evidence>
<dbReference type="Proteomes" id="UP000028999">
    <property type="component" value="Unassembled WGS sequence"/>
</dbReference>
<keyword evidence="1" id="KW-0472">Membrane</keyword>
<organism evidence="3 4">
    <name type="scientific">Brassica napus</name>
    <name type="common">Rape</name>
    <dbReference type="NCBI Taxonomy" id="3708"/>
    <lineage>
        <taxon>Eukaryota</taxon>
        <taxon>Viridiplantae</taxon>
        <taxon>Streptophyta</taxon>
        <taxon>Embryophyta</taxon>
        <taxon>Tracheophyta</taxon>
        <taxon>Spermatophyta</taxon>
        <taxon>Magnoliopsida</taxon>
        <taxon>eudicotyledons</taxon>
        <taxon>Gunneridae</taxon>
        <taxon>Pentapetalae</taxon>
        <taxon>rosids</taxon>
        <taxon>malvids</taxon>
        <taxon>Brassicales</taxon>
        <taxon>Brassicaceae</taxon>
        <taxon>Brassiceae</taxon>
        <taxon>Brassica</taxon>
    </lineage>
</organism>
<dbReference type="Proteomes" id="UP001295469">
    <property type="component" value="Chromosome C08"/>
</dbReference>
<keyword evidence="4" id="KW-1185">Reference proteome</keyword>
<evidence type="ECO:0000313" key="2">
    <source>
        <dbReference type="EMBL" id="CAF2110259.1"/>
    </source>
</evidence>
<dbReference type="PaxDb" id="3708-A0A078I2B9"/>
<protein>
    <submittedName>
        <fullName evidence="2">(rape) hypothetical protein</fullName>
    </submittedName>
    <submittedName>
        <fullName evidence="3">BnaCnng12100D protein</fullName>
    </submittedName>
</protein>
<accession>A0A078I2B9</accession>
<feature type="transmembrane region" description="Helical" evidence="1">
    <location>
        <begin position="15"/>
        <end position="34"/>
    </location>
</feature>
<sequence>MFYVFLHVFKNSLDMGIGFVFWHLRTMICVLLLHKVVHELQIHKVAICLFSLASSNLAYL</sequence>
<evidence type="ECO:0000256" key="1">
    <source>
        <dbReference type="SAM" id="Phobius"/>
    </source>
</evidence>
<reference evidence="2" key="3">
    <citation type="submission" date="2021-01" db="EMBL/GenBank/DDBJ databases">
        <authorList>
            <consortium name="Genoscope - CEA"/>
            <person name="William W."/>
        </authorList>
    </citation>
    <scope>NUCLEOTIDE SEQUENCE</scope>
</reference>
<keyword evidence="1" id="KW-1133">Transmembrane helix</keyword>
<dbReference type="EMBL" id="LK032608">
    <property type="protein sequence ID" value="CDY44980.1"/>
    <property type="molecule type" value="Genomic_DNA"/>
</dbReference>
<keyword evidence="1" id="KW-0812">Transmembrane</keyword>
<dbReference type="AlphaFoldDB" id="A0A078I2B9"/>
<dbReference type="Gramene" id="CDY44980">
    <property type="protein sequence ID" value="CDY44980"/>
    <property type="gene ID" value="GSBRNA2T00081170001"/>
</dbReference>
<gene>
    <name evidence="3" type="primary">BnaCnng12100D</name>
    <name evidence="2" type="ORF">DARMORV10_C08P22980.1</name>
    <name evidence="3" type="ORF">GSBRNA2T00081170001</name>
</gene>
<reference evidence="3" key="2">
    <citation type="submission" date="2014-06" db="EMBL/GenBank/DDBJ databases">
        <authorList>
            <person name="Genoscope - CEA"/>
        </authorList>
    </citation>
    <scope>NUCLEOTIDE SEQUENCE</scope>
</reference>
<name>A0A078I2B9_BRANA</name>
<dbReference type="EMBL" id="HG994372">
    <property type="protein sequence ID" value="CAF2110259.1"/>
    <property type="molecule type" value="Genomic_DNA"/>
</dbReference>
<reference evidence="3 4" key="1">
    <citation type="journal article" date="2014" name="Science">
        <title>Plant genetics. Early allopolyploid evolution in the post-Neolithic Brassica napus oilseed genome.</title>
        <authorList>
            <person name="Chalhoub B."/>
            <person name="Denoeud F."/>
            <person name="Liu S."/>
            <person name="Parkin I.A."/>
            <person name="Tang H."/>
            <person name="Wang X."/>
            <person name="Chiquet J."/>
            <person name="Belcram H."/>
            <person name="Tong C."/>
            <person name="Samans B."/>
            <person name="Correa M."/>
            <person name="Da Silva C."/>
            <person name="Just J."/>
            <person name="Falentin C."/>
            <person name="Koh C.S."/>
            <person name="Le Clainche I."/>
            <person name="Bernard M."/>
            <person name="Bento P."/>
            <person name="Noel B."/>
            <person name="Labadie K."/>
            <person name="Alberti A."/>
            <person name="Charles M."/>
            <person name="Arnaud D."/>
            <person name="Guo H."/>
            <person name="Daviaud C."/>
            <person name="Alamery S."/>
            <person name="Jabbari K."/>
            <person name="Zhao M."/>
            <person name="Edger P.P."/>
            <person name="Chelaifa H."/>
            <person name="Tack D."/>
            <person name="Lassalle G."/>
            <person name="Mestiri I."/>
            <person name="Schnel N."/>
            <person name="Le Paslier M.C."/>
            <person name="Fan G."/>
            <person name="Renault V."/>
            <person name="Bayer P.E."/>
            <person name="Golicz A.A."/>
            <person name="Manoli S."/>
            <person name="Lee T.H."/>
            <person name="Thi V.H."/>
            <person name="Chalabi S."/>
            <person name="Hu Q."/>
            <person name="Fan C."/>
            <person name="Tollenaere R."/>
            <person name="Lu Y."/>
            <person name="Battail C."/>
            <person name="Shen J."/>
            <person name="Sidebottom C.H."/>
            <person name="Wang X."/>
            <person name="Canaguier A."/>
            <person name="Chauveau A."/>
            <person name="Berard A."/>
            <person name="Deniot G."/>
            <person name="Guan M."/>
            <person name="Liu Z."/>
            <person name="Sun F."/>
            <person name="Lim Y.P."/>
            <person name="Lyons E."/>
            <person name="Town C.D."/>
            <person name="Bancroft I."/>
            <person name="Wang X."/>
            <person name="Meng J."/>
            <person name="Ma J."/>
            <person name="Pires J.C."/>
            <person name="King G.J."/>
            <person name="Brunel D."/>
            <person name="Delourme R."/>
            <person name="Renard M."/>
            <person name="Aury J.M."/>
            <person name="Adams K.L."/>
            <person name="Batley J."/>
            <person name="Snowdon R.J."/>
            <person name="Tost J."/>
            <person name="Edwards D."/>
            <person name="Zhou Y."/>
            <person name="Hua W."/>
            <person name="Sharpe A.G."/>
            <person name="Paterson A.H."/>
            <person name="Guan C."/>
            <person name="Wincker P."/>
        </authorList>
    </citation>
    <scope>NUCLEOTIDE SEQUENCE [LARGE SCALE GENOMIC DNA]</scope>
    <source>
        <strain evidence="4">cv. Darmor-bzh</strain>
    </source>
</reference>
<evidence type="ECO:0000313" key="3">
    <source>
        <dbReference type="EMBL" id="CDY44980.1"/>
    </source>
</evidence>
<proteinExistence type="predicted"/>